<evidence type="ECO:0000313" key="2">
    <source>
        <dbReference type="EMBL" id="CAE8730206.1"/>
    </source>
</evidence>
<name>A0A813LGY5_POLGL</name>
<feature type="region of interest" description="Disordered" evidence="1">
    <location>
        <begin position="1"/>
        <end position="44"/>
    </location>
</feature>
<accession>A0A813LGY5</accession>
<reference evidence="2" key="1">
    <citation type="submission" date="2021-02" db="EMBL/GenBank/DDBJ databases">
        <authorList>
            <person name="Dougan E. K."/>
            <person name="Rhodes N."/>
            <person name="Thang M."/>
            <person name="Chan C."/>
        </authorList>
    </citation>
    <scope>NUCLEOTIDE SEQUENCE</scope>
</reference>
<dbReference type="EMBL" id="CAJNNW010035817">
    <property type="protein sequence ID" value="CAE8730206.1"/>
    <property type="molecule type" value="Genomic_DNA"/>
</dbReference>
<dbReference type="Proteomes" id="UP000626109">
    <property type="component" value="Unassembled WGS sequence"/>
</dbReference>
<protein>
    <submittedName>
        <fullName evidence="2">Uncharacterized protein</fullName>
    </submittedName>
</protein>
<proteinExistence type="predicted"/>
<comment type="caution">
    <text evidence="2">The sequence shown here is derived from an EMBL/GenBank/DDBJ whole genome shotgun (WGS) entry which is preliminary data.</text>
</comment>
<evidence type="ECO:0000256" key="1">
    <source>
        <dbReference type="SAM" id="MobiDB-lite"/>
    </source>
</evidence>
<feature type="non-terminal residue" evidence="2">
    <location>
        <position position="115"/>
    </location>
</feature>
<organism evidence="2 3">
    <name type="scientific">Polarella glacialis</name>
    <name type="common">Dinoflagellate</name>
    <dbReference type="NCBI Taxonomy" id="89957"/>
    <lineage>
        <taxon>Eukaryota</taxon>
        <taxon>Sar</taxon>
        <taxon>Alveolata</taxon>
        <taxon>Dinophyceae</taxon>
        <taxon>Suessiales</taxon>
        <taxon>Suessiaceae</taxon>
        <taxon>Polarella</taxon>
    </lineage>
</organism>
<dbReference type="AlphaFoldDB" id="A0A813LGY5"/>
<evidence type="ECO:0000313" key="3">
    <source>
        <dbReference type="Proteomes" id="UP000626109"/>
    </source>
</evidence>
<sequence length="115" mass="12021">AQLPALRQQASQRCQAVPGPAHFQQQDESGTGEEPGRERQKNSVDTLTLINSQKARLAKLQSERVTLLQTRESCAGCLRDAGGFGLCAGAAGAPVTSLLPDVTELPPTAAAANAR</sequence>
<gene>
    <name evidence="2" type="ORF">PGLA2088_LOCUS45662</name>
</gene>